<evidence type="ECO:0000256" key="3">
    <source>
        <dbReference type="ARBA" id="ARBA00022475"/>
    </source>
</evidence>
<evidence type="ECO:0000256" key="1">
    <source>
        <dbReference type="ARBA" id="ARBA00004651"/>
    </source>
</evidence>
<feature type="transmembrane region" description="Helical" evidence="8">
    <location>
        <begin position="219"/>
        <end position="239"/>
    </location>
</feature>
<organism evidence="9 10">
    <name type="scientific">Streptomyces coeruleofuscus</name>
    <dbReference type="NCBI Taxonomy" id="66879"/>
    <lineage>
        <taxon>Bacteria</taxon>
        <taxon>Bacillati</taxon>
        <taxon>Actinomycetota</taxon>
        <taxon>Actinomycetes</taxon>
        <taxon>Kitasatosporales</taxon>
        <taxon>Streptomycetaceae</taxon>
        <taxon>Streptomyces</taxon>
    </lineage>
</organism>
<proteinExistence type="inferred from homology"/>
<keyword evidence="5 8" id="KW-1133">Transmembrane helix</keyword>
<keyword evidence="10" id="KW-1185">Reference proteome</keyword>
<keyword evidence="4 8" id="KW-0812">Transmembrane</keyword>
<feature type="transmembrane region" description="Helical" evidence="8">
    <location>
        <begin position="181"/>
        <end position="207"/>
    </location>
</feature>
<feature type="compositionally biased region" description="Basic and acidic residues" evidence="7">
    <location>
        <begin position="152"/>
        <end position="161"/>
    </location>
</feature>
<reference evidence="10" key="1">
    <citation type="journal article" date="2019" name="Int. J. Syst. Evol. Microbiol.">
        <title>The Global Catalogue of Microorganisms (GCM) 10K type strain sequencing project: providing services to taxonomists for standard genome sequencing and annotation.</title>
        <authorList>
            <consortium name="The Broad Institute Genomics Platform"/>
            <consortium name="The Broad Institute Genome Sequencing Center for Infectious Disease"/>
            <person name="Wu L."/>
            <person name="Ma J."/>
        </authorList>
    </citation>
    <scope>NUCLEOTIDE SEQUENCE [LARGE SCALE GENOMIC DNA]</scope>
    <source>
        <strain evidence="10">JCM 4358</strain>
    </source>
</reference>
<sequence length="259" mass="25891">MSHLGRPLRSTLGLARIKRHYGIAPLVARTLSGLVLLVHGLQKIIEGPDGFATFLQYQLDVPAPALMAWAVALLEAVGGALLLIGLVSRLTAAVLTVHLSAAIAMVNVDVGFLTPVSGPASGSGAEFPLMVIAALLVVVLAGPGPLAADRAIGLEHGDGHTGPEPTGDTETSRPAIAQPSAVRAAAVGGTIGGAVGAAMSALVNYAVVGMPSDAGTNAAHHATSGLISGFLAGFIGILMHQRKSSAPPANTTAPEAPQS</sequence>
<keyword evidence="3" id="KW-1003">Cell membrane</keyword>
<evidence type="ECO:0000256" key="7">
    <source>
        <dbReference type="SAM" id="MobiDB-lite"/>
    </source>
</evidence>
<feature type="transmembrane region" description="Helical" evidence="8">
    <location>
        <begin position="61"/>
        <end position="83"/>
    </location>
</feature>
<comment type="subcellular location">
    <subcellularLocation>
        <location evidence="1">Cell membrane</location>
        <topology evidence="1">Multi-pass membrane protein</topology>
    </subcellularLocation>
</comment>
<comment type="similarity">
    <text evidence="2">Belongs to the DoxX family.</text>
</comment>
<accession>A0ABP5W1M9</accession>
<feature type="transmembrane region" description="Helical" evidence="8">
    <location>
        <begin position="21"/>
        <end position="41"/>
    </location>
</feature>
<comment type="caution">
    <text evidence="9">The sequence shown here is derived from an EMBL/GenBank/DDBJ whole genome shotgun (WGS) entry which is preliminary data.</text>
</comment>
<evidence type="ECO:0008006" key="11">
    <source>
        <dbReference type="Google" id="ProtNLM"/>
    </source>
</evidence>
<feature type="transmembrane region" description="Helical" evidence="8">
    <location>
        <begin position="127"/>
        <end position="148"/>
    </location>
</feature>
<protein>
    <recommendedName>
        <fullName evidence="11">DoxX family protein</fullName>
    </recommendedName>
</protein>
<evidence type="ECO:0000256" key="8">
    <source>
        <dbReference type="SAM" id="Phobius"/>
    </source>
</evidence>
<evidence type="ECO:0000256" key="2">
    <source>
        <dbReference type="ARBA" id="ARBA00006679"/>
    </source>
</evidence>
<evidence type="ECO:0000313" key="9">
    <source>
        <dbReference type="EMBL" id="GAA2417385.1"/>
    </source>
</evidence>
<dbReference type="PANTHER" id="PTHR33452:SF1">
    <property type="entry name" value="INNER MEMBRANE PROTEIN YPHA-RELATED"/>
    <property type="match status" value="1"/>
</dbReference>
<evidence type="ECO:0000256" key="5">
    <source>
        <dbReference type="ARBA" id="ARBA00022989"/>
    </source>
</evidence>
<dbReference type="Pfam" id="PF07681">
    <property type="entry name" value="DoxX"/>
    <property type="match status" value="1"/>
</dbReference>
<evidence type="ECO:0000256" key="4">
    <source>
        <dbReference type="ARBA" id="ARBA00022692"/>
    </source>
</evidence>
<keyword evidence="6 8" id="KW-0472">Membrane</keyword>
<evidence type="ECO:0000313" key="10">
    <source>
        <dbReference type="Proteomes" id="UP001499986"/>
    </source>
</evidence>
<feature type="region of interest" description="Disordered" evidence="7">
    <location>
        <begin position="151"/>
        <end position="173"/>
    </location>
</feature>
<dbReference type="PANTHER" id="PTHR33452">
    <property type="entry name" value="OXIDOREDUCTASE CATD-RELATED"/>
    <property type="match status" value="1"/>
</dbReference>
<feature type="transmembrane region" description="Helical" evidence="8">
    <location>
        <begin position="90"/>
        <end position="107"/>
    </location>
</feature>
<name>A0ABP5W1M9_9ACTN</name>
<dbReference type="InterPro" id="IPR051907">
    <property type="entry name" value="DoxX-like_oxidoreductase"/>
</dbReference>
<evidence type="ECO:0000256" key="6">
    <source>
        <dbReference type="ARBA" id="ARBA00023136"/>
    </source>
</evidence>
<dbReference type="EMBL" id="BAAASE010000010">
    <property type="protein sequence ID" value="GAA2417385.1"/>
    <property type="molecule type" value="Genomic_DNA"/>
</dbReference>
<dbReference type="InterPro" id="IPR032808">
    <property type="entry name" value="DoxX"/>
</dbReference>
<gene>
    <name evidence="9" type="ORF">GCM10010255_65630</name>
</gene>
<dbReference type="Proteomes" id="UP001499986">
    <property type="component" value="Unassembled WGS sequence"/>
</dbReference>